<evidence type="ECO:0000313" key="2">
    <source>
        <dbReference type="Proteomes" id="UP001060368"/>
    </source>
</evidence>
<organism evidence="1 2">
    <name type="scientific">Methanoplanus endosymbiosus</name>
    <dbReference type="NCBI Taxonomy" id="33865"/>
    <lineage>
        <taxon>Archaea</taxon>
        <taxon>Methanobacteriati</taxon>
        <taxon>Methanobacteriota</taxon>
        <taxon>Stenosarchaea group</taxon>
        <taxon>Methanomicrobia</taxon>
        <taxon>Methanomicrobiales</taxon>
        <taxon>Methanomicrobiaceae</taxon>
        <taxon>Methanoplanus</taxon>
    </lineage>
</organism>
<dbReference type="GeneID" id="74306124"/>
<dbReference type="RefSeq" id="WP_257742781.1">
    <property type="nucleotide sequence ID" value="NZ_CP096115.1"/>
</dbReference>
<dbReference type="InterPro" id="IPR027417">
    <property type="entry name" value="P-loop_NTPase"/>
</dbReference>
<dbReference type="Pfam" id="PF10923">
    <property type="entry name" value="BrxC_BrxD"/>
    <property type="match status" value="1"/>
</dbReference>
<dbReference type="InterPro" id="IPR021228">
    <property type="entry name" value="BrxD"/>
</dbReference>
<gene>
    <name evidence="1" type="ORF">L6E24_00480</name>
</gene>
<dbReference type="KEGG" id="mend:L6E24_00480"/>
<name>A0A9E7THC9_9EURY</name>
<dbReference type="EMBL" id="CP096115">
    <property type="protein sequence ID" value="UUX92637.1"/>
    <property type="molecule type" value="Genomic_DNA"/>
</dbReference>
<keyword evidence="2" id="KW-1185">Reference proteome</keyword>
<dbReference type="SUPFAM" id="SSF52540">
    <property type="entry name" value="P-loop containing nucleoside triphosphate hydrolases"/>
    <property type="match status" value="1"/>
</dbReference>
<reference evidence="1" key="1">
    <citation type="submission" date="2022-04" db="EMBL/GenBank/DDBJ databases">
        <title>Complete genome of Methanoplanus endosymbiosus DSM 3599.</title>
        <authorList>
            <person name="Chen S.-C."/>
            <person name="You Y.-T."/>
            <person name="Zhou Y.-Z."/>
            <person name="Lai M.-C."/>
        </authorList>
    </citation>
    <scope>NUCLEOTIDE SEQUENCE</scope>
    <source>
        <strain evidence="1">DSM 3599</strain>
    </source>
</reference>
<dbReference type="Proteomes" id="UP001060368">
    <property type="component" value="Chromosome"/>
</dbReference>
<proteinExistence type="predicted"/>
<accession>A0A9E7THC9</accession>
<sequence length="411" mass="47270">MTIISDYEEKKEPDKILAKRIIHDVGSTGQPPVYGYQYFTAGIDRYINTIDEEYLCDYISCGGSSFKLVIGTYGGGKTHFLYSVQGRGWLNNYVTSYVELSADSTPFHKLETVYRSIAENLIYPQKYEDLHSGYERGIESLIKYWYSRKRNKLEESGLDEDEIRDSLIYYISKIGPYASTSFQNALKHSFLALADDDYEKFSLIIQYLKGENLSKTVLKEYQIFEKIDRPNAFKMIRSLISWIKEIEFKGLIVLMDEAEQTPSMTTKQRETLLNNLRELIDACSKGTIGGSMIFYAVPDENFLEGRTAVYEALNQRLQTVFDGEINPSGVKIDLERSELEPEELLTEIGIKLSKIYETAYGVTFDDKTIKQIMADTAKAAYEERFGEIGYKREFVQRAIKELNALKVQVQR</sequence>
<evidence type="ECO:0000313" key="1">
    <source>
        <dbReference type="EMBL" id="UUX92637.1"/>
    </source>
</evidence>
<protein>
    <submittedName>
        <fullName evidence="1">DUF2791 family P-loop domain-containing protein</fullName>
    </submittedName>
</protein>
<dbReference type="AlphaFoldDB" id="A0A9E7THC9"/>